<dbReference type="SUPFAM" id="SSF75005">
    <property type="entry name" value="Arabinanase/levansucrase/invertase"/>
    <property type="match status" value="1"/>
</dbReference>
<proteinExistence type="predicted"/>
<reference evidence="1 2" key="1">
    <citation type="submission" date="2019-09" db="EMBL/GenBank/DDBJ databases">
        <authorList>
            <person name="Chandra G."/>
            <person name="Truman W A."/>
        </authorList>
    </citation>
    <scope>NUCLEOTIDE SEQUENCE [LARGE SCALE GENOMIC DNA]</scope>
    <source>
        <strain evidence="1">PS925</strain>
    </source>
</reference>
<name>A0A5E7V3G0_PSEFL</name>
<dbReference type="Gene3D" id="2.115.10.20">
    <property type="entry name" value="Glycosyl hydrolase domain, family 43"/>
    <property type="match status" value="1"/>
</dbReference>
<dbReference type="AlphaFoldDB" id="A0A5E7V3G0"/>
<dbReference type="Proteomes" id="UP000412311">
    <property type="component" value="Unassembled WGS sequence"/>
</dbReference>
<organism evidence="1 2">
    <name type="scientific">Pseudomonas fluorescens</name>
    <dbReference type="NCBI Taxonomy" id="294"/>
    <lineage>
        <taxon>Bacteria</taxon>
        <taxon>Pseudomonadati</taxon>
        <taxon>Pseudomonadota</taxon>
        <taxon>Gammaproteobacteria</taxon>
        <taxon>Pseudomonadales</taxon>
        <taxon>Pseudomonadaceae</taxon>
        <taxon>Pseudomonas</taxon>
    </lineage>
</organism>
<evidence type="ECO:0000313" key="1">
    <source>
        <dbReference type="EMBL" id="VVQ18497.1"/>
    </source>
</evidence>
<accession>A0A5E7V3G0</accession>
<protein>
    <recommendedName>
        <fullName evidence="3">Glycosyl hydrolase family 32 N-terminal domain-containing protein</fullName>
    </recommendedName>
</protein>
<dbReference type="RefSeq" id="WP_150794845.1">
    <property type="nucleotide sequence ID" value="NZ_CABVJG010000014.1"/>
</dbReference>
<dbReference type="EMBL" id="CABVJG010000014">
    <property type="protein sequence ID" value="VVQ18497.1"/>
    <property type="molecule type" value="Genomic_DNA"/>
</dbReference>
<sequence length="308" mass="34447">MKSTWKKLGQLFTVEGEPRHPKLTSHAANPLPVHLYDDVFRVFFSSRDCTNRSSVGAVDIDIEQRKIIKEHPQPFFEHGPQGSFFADGVSIGNCYTVNGVRYMLFMGWQAPSDQHWRGDIGRLVVNADASTLTLASQTPFMSADAHDPVSLSYPWVEDDGRGGYDMWYGSTRTWDAGNGEMVHVINSAHSIDGERWQRTGLAVPFEINVAQAFSRPTVAKNPLGGLEMWFSYRSGAGESYRIGYATTDAGKQWRLALEETGIGVSAQGWDSEMIEYPFVFDHKGNRYMLYNGNGYGKTGFGLAILERH</sequence>
<gene>
    <name evidence="1" type="ORF">PS925_04449</name>
</gene>
<dbReference type="InterPro" id="IPR023296">
    <property type="entry name" value="Glyco_hydro_beta-prop_sf"/>
</dbReference>
<evidence type="ECO:0000313" key="2">
    <source>
        <dbReference type="Proteomes" id="UP000412311"/>
    </source>
</evidence>
<evidence type="ECO:0008006" key="3">
    <source>
        <dbReference type="Google" id="ProtNLM"/>
    </source>
</evidence>